<keyword evidence="2" id="KW-0812">Transmembrane</keyword>
<keyword evidence="2" id="KW-1133">Transmembrane helix</keyword>
<name>A0AAN8NBS2_9PEZI</name>
<dbReference type="PANTHER" id="PTHR16861">
    <property type="entry name" value="GLYCOPROTEIN 38"/>
    <property type="match status" value="1"/>
</dbReference>
<evidence type="ECO:0000256" key="1">
    <source>
        <dbReference type="SAM" id="MobiDB-lite"/>
    </source>
</evidence>
<feature type="region of interest" description="Disordered" evidence="1">
    <location>
        <begin position="297"/>
        <end position="393"/>
    </location>
</feature>
<keyword evidence="5" id="KW-1185">Reference proteome</keyword>
<comment type="caution">
    <text evidence="4">The sequence shown here is derived from an EMBL/GenBank/DDBJ whole genome shotgun (WGS) entry which is preliminary data.</text>
</comment>
<evidence type="ECO:0000313" key="4">
    <source>
        <dbReference type="EMBL" id="KAK6510444.1"/>
    </source>
</evidence>
<feature type="compositionally biased region" description="Low complexity" evidence="1">
    <location>
        <begin position="168"/>
        <end position="206"/>
    </location>
</feature>
<feature type="compositionally biased region" description="Polar residues" evidence="1">
    <location>
        <begin position="92"/>
        <end position="118"/>
    </location>
</feature>
<feature type="region of interest" description="Disordered" evidence="1">
    <location>
        <begin position="80"/>
        <end position="211"/>
    </location>
</feature>
<organism evidence="4 5">
    <name type="scientific">Arthrobotrys conoides</name>
    <dbReference type="NCBI Taxonomy" id="74498"/>
    <lineage>
        <taxon>Eukaryota</taxon>
        <taxon>Fungi</taxon>
        <taxon>Dikarya</taxon>
        <taxon>Ascomycota</taxon>
        <taxon>Pezizomycotina</taxon>
        <taxon>Orbiliomycetes</taxon>
        <taxon>Orbiliales</taxon>
        <taxon>Orbiliaceae</taxon>
        <taxon>Arthrobotrys</taxon>
    </lineage>
</organism>
<proteinExistence type="predicted"/>
<evidence type="ECO:0000256" key="2">
    <source>
        <dbReference type="SAM" id="Phobius"/>
    </source>
</evidence>
<feature type="transmembrane region" description="Helical" evidence="2">
    <location>
        <begin position="223"/>
        <end position="247"/>
    </location>
</feature>
<dbReference type="PANTHER" id="PTHR16861:SF4">
    <property type="entry name" value="SH3 DOMAIN PROTEIN (AFU_ORTHOLOGUE AFUA_1G13610)"/>
    <property type="match status" value="1"/>
</dbReference>
<dbReference type="AlphaFoldDB" id="A0AAN8NBS2"/>
<reference evidence="4 5" key="1">
    <citation type="submission" date="2019-10" db="EMBL/GenBank/DDBJ databases">
        <authorList>
            <person name="Palmer J.M."/>
        </authorList>
    </citation>
    <scope>NUCLEOTIDE SEQUENCE [LARGE SCALE GENOMIC DNA]</scope>
    <source>
        <strain evidence="4 5">TWF506</strain>
    </source>
</reference>
<keyword evidence="3" id="KW-0732">Signal</keyword>
<dbReference type="Proteomes" id="UP001307849">
    <property type="component" value="Unassembled WGS sequence"/>
</dbReference>
<accession>A0AAN8NBS2</accession>
<dbReference type="EMBL" id="JAVHJM010000007">
    <property type="protein sequence ID" value="KAK6510444.1"/>
    <property type="molecule type" value="Genomic_DNA"/>
</dbReference>
<keyword evidence="2" id="KW-0472">Membrane</keyword>
<sequence>MRWLSSAAAVQLLYLLDIATAVPEYGFGVDNRLEPRREAMLLYKRQDNPFCREGYFRCGVEFGGGCCANGRKCATRDCPALRPGEEDIPNVFTDTRPPQTFTNPPPSQVSIAQATSSAEPPETTDATSSEAPETTSEAAETTTDAPETTTAASTTSPAMTDTETDTEAPTSTGPSSSRASSTGTNTSSQSSTATNAADAAETTTSSPVADGTLYTPMGISSGAIVGIVFAGITGAVIVGLVLWRAIIGIRHPRKKGKKPPGVPGAAGAGGAGAAGGGFFGGNRRIFGAVKNPFGGKKGGTGASESMIPRSADDEDNTPMSQSAAAMGFGPQPTGNEGAPPYVQDRSSLEDQDTSYNRSAYSGGDLGYRGVSTYDRQDDDTQGLFPRAGGFPNR</sequence>
<evidence type="ECO:0000313" key="5">
    <source>
        <dbReference type="Proteomes" id="UP001307849"/>
    </source>
</evidence>
<feature type="compositionally biased region" description="Low complexity" evidence="1">
    <location>
        <begin position="123"/>
        <end position="161"/>
    </location>
</feature>
<feature type="signal peptide" evidence="3">
    <location>
        <begin position="1"/>
        <end position="21"/>
    </location>
</feature>
<protein>
    <submittedName>
        <fullName evidence="4">Uncharacterized protein</fullName>
    </submittedName>
</protein>
<evidence type="ECO:0000256" key="3">
    <source>
        <dbReference type="SAM" id="SignalP"/>
    </source>
</evidence>
<gene>
    <name evidence="4" type="ORF">TWF506_009551</name>
</gene>
<feature type="chain" id="PRO_5042824685" evidence="3">
    <location>
        <begin position="22"/>
        <end position="393"/>
    </location>
</feature>